<dbReference type="Proteomes" id="UP000237271">
    <property type="component" value="Unassembled WGS sequence"/>
</dbReference>
<reference evidence="1 2" key="1">
    <citation type="journal article" date="2017" name="Genome Biol. Evol.">
        <title>Phytophthora megakarya and P. palmivora, closely related causal agents of cacao black pod rot, underwent increases in genome sizes and gene numbers by different mechanisms.</title>
        <authorList>
            <person name="Ali S.S."/>
            <person name="Shao J."/>
            <person name="Lary D.J."/>
            <person name="Kronmiller B."/>
            <person name="Shen D."/>
            <person name="Strem M.D."/>
            <person name="Amoako-Attah I."/>
            <person name="Akrofi A.Y."/>
            <person name="Begoude B.A."/>
            <person name="Ten Hoopen G.M."/>
            <person name="Coulibaly K."/>
            <person name="Kebe B.I."/>
            <person name="Melnick R.L."/>
            <person name="Guiltinan M.J."/>
            <person name="Tyler B.M."/>
            <person name="Meinhardt L.W."/>
            <person name="Bailey B.A."/>
        </authorList>
    </citation>
    <scope>NUCLEOTIDE SEQUENCE [LARGE SCALE GENOMIC DNA]</scope>
    <source>
        <strain evidence="2">sbr112.9</strain>
    </source>
</reference>
<organism evidence="1 2">
    <name type="scientific">Phytophthora palmivora</name>
    <dbReference type="NCBI Taxonomy" id="4796"/>
    <lineage>
        <taxon>Eukaryota</taxon>
        <taxon>Sar</taxon>
        <taxon>Stramenopiles</taxon>
        <taxon>Oomycota</taxon>
        <taxon>Peronosporomycetes</taxon>
        <taxon>Peronosporales</taxon>
        <taxon>Peronosporaceae</taxon>
        <taxon>Phytophthora</taxon>
    </lineage>
</organism>
<protein>
    <submittedName>
        <fullName evidence="1">Uncharacterized protein</fullName>
    </submittedName>
</protein>
<name>A0A2P4YE25_9STRA</name>
<keyword evidence="2" id="KW-1185">Reference proteome</keyword>
<comment type="caution">
    <text evidence="1">The sequence shown here is derived from an EMBL/GenBank/DDBJ whole genome shotgun (WGS) entry which is preliminary data.</text>
</comment>
<evidence type="ECO:0000313" key="1">
    <source>
        <dbReference type="EMBL" id="POM76070.1"/>
    </source>
</evidence>
<sequence>MGTEDSITPQTIDATLSKFDVVALRRDFERLSVDDLAALASFPAEPHELIGRVVNVTHCLLLSLAPEHTALELRAPPWPLLRLQLLDRTTKIWRKLRKRAWQLESGTKSLAPVQVRYGCKELLPYILPQKQGNAHCHGSWQLERLAQVSTIAASLELSFLNSMIKVSQSKIFPALKLRESEINA</sequence>
<gene>
    <name evidence="1" type="ORF">PHPALM_6732</name>
</gene>
<evidence type="ECO:0000313" key="2">
    <source>
        <dbReference type="Proteomes" id="UP000237271"/>
    </source>
</evidence>
<dbReference type="AlphaFoldDB" id="A0A2P4YE25"/>
<dbReference type="OrthoDB" id="122271at2759"/>
<accession>A0A2P4YE25</accession>
<proteinExistence type="predicted"/>
<dbReference type="EMBL" id="NCKW01003547">
    <property type="protein sequence ID" value="POM76070.1"/>
    <property type="molecule type" value="Genomic_DNA"/>
</dbReference>